<accession>A0A8H5K025</accession>
<sequence length="294" mass="33020">MALNNDLNIKAGLDSVTQEEHEDIKSTFEALAEILAAYDSASVLADAADFEPDNLIDNVFYINLSPNAESLDDSWRQRLKSVTENVDMNTGFFNDRAFRTLNDKVAGGQIPPKDEIKKANYFAKVISHLVTNAPWINTHAVMLQDKKFTTRKEEFHKALISHFTQGLNLPNNVVDKFEGFLAKVQNTIKDSSTSPRDSISIYIYAVVYVKDEVRQEWRPSVRTISFKPSQNLGVYVKDKNNKSTGSEVNVDFEYVQFDGAFNNDLFERSAKPALMRIGPGPAPIKPLGITFDSD</sequence>
<keyword evidence="2" id="KW-1185">Reference proteome</keyword>
<name>A0A8H5K025_9HYPO</name>
<evidence type="ECO:0000313" key="1">
    <source>
        <dbReference type="EMBL" id="KAF5564867.1"/>
    </source>
</evidence>
<gene>
    <name evidence="1" type="ORF">FNAPI_1945</name>
</gene>
<protein>
    <submittedName>
        <fullName evidence="1">Peptidase cysteine serine trypsin</fullName>
    </submittedName>
</protein>
<evidence type="ECO:0000313" key="2">
    <source>
        <dbReference type="Proteomes" id="UP000574317"/>
    </source>
</evidence>
<organism evidence="1 2">
    <name type="scientific">Fusarium napiforme</name>
    <dbReference type="NCBI Taxonomy" id="42672"/>
    <lineage>
        <taxon>Eukaryota</taxon>
        <taxon>Fungi</taxon>
        <taxon>Dikarya</taxon>
        <taxon>Ascomycota</taxon>
        <taxon>Pezizomycotina</taxon>
        <taxon>Sordariomycetes</taxon>
        <taxon>Hypocreomycetidae</taxon>
        <taxon>Hypocreales</taxon>
        <taxon>Nectriaceae</taxon>
        <taxon>Fusarium</taxon>
        <taxon>Fusarium fujikuroi species complex</taxon>
    </lineage>
</organism>
<dbReference type="EMBL" id="JAAOAO010000068">
    <property type="protein sequence ID" value="KAF5564867.1"/>
    <property type="molecule type" value="Genomic_DNA"/>
</dbReference>
<reference evidence="1 2" key="1">
    <citation type="submission" date="2020-05" db="EMBL/GenBank/DDBJ databases">
        <title>Identification and distribution of gene clusters putatively required for synthesis of sphingolipid metabolism inhibitors in phylogenetically diverse species of the filamentous fungus Fusarium.</title>
        <authorList>
            <person name="Kim H.-S."/>
            <person name="Busman M."/>
            <person name="Brown D.W."/>
            <person name="Divon H."/>
            <person name="Uhlig S."/>
            <person name="Proctor R.H."/>
        </authorList>
    </citation>
    <scope>NUCLEOTIDE SEQUENCE [LARGE SCALE GENOMIC DNA]</scope>
    <source>
        <strain evidence="1 2">NRRL 25196</strain>
    </source>
</reference>
<comment type="caution">
    <text evidence="1">The sequence shown here is derived from an EMBL/GenBank/DDBJ whole genome shotgun (WGS) entry which is preliminary data.</text>
</comment>
<dbReference type="AlphaFoldDB" id="A0A8H5K025"/>
<proteinExistence type="predicted"/>
<dbReference type="Proteomes" id="UP000574317">
    <property type="component" value="Unassembled WGS sequence"/>
</dbReference>